<protein>
    <submittedName>
        <fullName evidence="1">Uncharacterized protein</fullName>
    </submittedName>
</protein>
<dbReference type="AlphaFoldDB" id="A0A0F7ZXV4"/>
<organism evidence="1 2">
    <name type="scientific">Hirsutella minnesotensis 3608</name>
    <dbReference type="NCBI Taxonomy" id="1043627"/>
    <lineage>
        <taxon>Eukaryota</taxon>
        <taxon>Fungi</taxon>
        <taxon>Dikarya</taxon>
        <taxon>Ascomycota</taxon>
        <taxon>Pezizomycotina</taxon>
        <taxon>Sordariomycetes</taxon>
        <taxon>Hypocreomycetidae</taxon>
        <taxon>Hypocreales</taxon>
        <taxon>Ophiocordycipitaceae</taxon>
        <taxon>Hirsutella</taxon>
    </lineage>
</organism>
<dbReference type="EMBL" id="KQ030576">
    <property type="protein sequence ID" value="KJZ71377.1"/>
    <property type="molecule type" value="Genomic_DNA"/>
</dbReference>
<dbReference type="InterPro" id="IPR022085">
    <property type="entry name" value="OpdG"/>
</dbReference>
<reference evidence="1 2" key="1">
    <citation type="journal article" date="2014" name="Genome Biol. Evol.">
        <title>Comparative genomics and transcriptomics analyses reveal divergent lifestyle features of nematode endoparasitic fungus Hirsutella minnesotensis.</title>
        <authorList>
            <person name="Lai Y."/>
            <person name="Liu K."/>
            <person name="Zhang X."/>
            <person name="Zhang X."/>
            <person name="Li K."/>
            <person name="Wang N."/>
            <person name="Shu C."/>
            <person name="Wu Y."/>
            <person name="Wang C."/>
            <person name="Bushley K.E."/>
            <person name="Xiang M."/>
            <person name="Liu X."/>
        </authorList>
    </citation>
    <scope>NUCLEOTIDE SEQUENCE [LARGE SCALE GENOMIC DNA]</scope>
    <source>
        <strain evidence="1 2">3608</strain>
    </source>
</reference>
<gene>
    <name evidence="1" type="ORF">HIM_09218</name>
</gene>
<dbReference type="OrthoDB" id="5403091at2759"/>
<dbReference type="InterPro" id="IPR053204">
    <property type="entry name" value="Oxopyrrolidines_Biosynth-assoc"/>
</dbReference>
<name>A0A0F7ZXV4_9HYPO</name>
<sequence>MSGESSKPTRREDESEALENYKRFSIARNEQIDQEAQTGDKHTLDVTVQSHVPVLTHRFTSTSIPLVLIEAELHNFWYTVTQAAKHWTAANPKHDTLVRLILSARARGSLGRTLESAESISFSDGGKLWSDLPLLGNNLADEWTNRYYRLDYDADGHDRRVNLASFVGRLVSVGLYSVTCVPVLSLFRETLEISRCLVSTSAAAADLPVVSLVQALGQLLCYSEGAAVVLCAGAGNGSMYILPSDVSALGELALQSGLVASPGFSTERWQFWVQRLEELSRCEVQVVAQSASQCLRYMSDK</sequence>
<accession>A0A0F7ZXV4</accession>
<keyword evidence="2" id="KW-1185">Reference proteome</keyword>
<evidence type="ECO:0000313" key="1">
    <source>
        <dbReference type="EMBL" id="KJZ71377.1"/>
    </source>
</evidence>
<proteinExistence type="predicted"/>
<dbReference type="PANTHER" id="PTHR38797:SF7">
    <property type="entry name" value="TRANSCRIPTION FACTOR DOMAIN-CONTAINING PROTEIN"/>
    <property type="match status" value="1"/>
</dbReference>
<dbReference type="PANTHER" id="PTHR38797">
    <property type="entry name" value="NUCLEAR PORE COMPLEX PROTEIN NUP85-RELATED"/>
    <property type="match status" value="1"/>
</dbReference>
<evidence type="ECO:0000313" key="2">
    <source>
        <dbReference type="Proteomes" id="UP000054481"/>
    </source>
</evidence>
<dbReference type="Proteomes" id="UP000054481">
    <property type="component" value="Unassembled WGS sequence"/>
</dbReference>
<dbReference type="Pfam" id="PF12311">
    <property type="entry name" value="DUF3632"/>
    <property type="match status" value="1"/>
</dbReference>